<evidence type="ECO:0000313" key="2">
    <source>
        <dbReference type="Proteomes" id="UP000510721"/>
    </source>
</evidence>
<proteinExistence type="predicted"/>
<name>A0A859QT91_9HYPH</name>
<organism evidence="1 2">
    <name type="scientific">Sinorhizobium mexicanum</name>
    <dbReference type="NCBI Taxonomy" id="375549"/>
    <lineage>
        <taxon>Bacteria</taxon>
        <taxon>Pseudomonadati</taxon>
        <taxon>Pseudomonadota</taxon>
        <taxon>Alphaproteobacteria</taxon>
        <taxon>Hyphomicrobiales</taxon>
        <taxon>Rhizobiaceae</taxon>
        <taxon>Sinorhizobium/Ensifer group</taxon>
        <taxon>Sinorhizobium</taxon>
    </lineage>
</organism>
<gene>
    <name evidence="1" type="ORF">FKV68_06580</name>
</gene>
<dbReference type="EMBL" id="CP041238">
    <property type="protein sequence ID" value="QLL63726.1"/>
    <property type="molecule type" value="Genomic_DNA"/>
</dbReference>
<accession>A0A859QT91</accession>
<keyword evidence="2" id="KW-1185">Reference proteome</keyword>
<dbReference type="AlphaFoldDB" id="A0A859QT91"/>
<sequence length="134" mass="14823">MSRKVNEDKLQKLTLLLGQTVAALRVNEMMMCRLLEWAASQSPDPRGFVREAVESTRNDLQQAGQADGRMLTVLAAHEALEYLDQLSAAMQVAPTAKPQAGANDLAFLERIHFPAFAFTPDRLTNGTSKPRRAK</sequence>
<reference evidence="1 2" key="1">
    <citation type="submission" date="2019-06" db="EMBL/GenBank/DDBJ databases">
        <title>Complete genome sequence of Ensifer mexicanus ITTG R7 isolated from nodules of Acacia angustissima (Mill.) Kuntze.</title>
        <authorList>
            <person name="Rincon-Rosales R."/>
            <person name="Rogel M.A."/>
            <person name="Guerrero G."/>
            <person name="Rincon-Molina C.I."/>
            <person name="Lopez-Lopez A."/>
            <person name="Martinez-Romero E."/>
        </authorList>
    </citation>
    <scope>NUCLEOTIDE SEQUENCE [LARGE SCALE GENOMIC DNA]</scope>
    <source>
        <strain evidence="1 2">ITTG R7</strain>
    </source>
</reference>
<protein>
    <submittedName>
        <fullName evidence="1">Uncharacterized protein</fullName>
    </submittedName>
</protein>
<dbReference type="KEGG" id="emx:FKV68_06580"/>
<evidence type="ECO:0000313" key="1">
    <source>
        <dbReference type="EMBL" id="QLL63726.1"/>
    </source>
</evidence>
<dbReference type="Proteomes" id="UP000510721">
    <property type="component" value="Chromosome"/>
</dbReference>